<evidence type="ECO:0000313" key="2">
    <source>
        <dbReference type="EMBL" id="MCQ8897590.1"/>
    </source>
</evidence>
<evidence type="ECO:0008006" key="4">
    <source>
        <dbReference type="Google" id="ProtNLM"/>
    </source>
</evidence>
<dbReference type="RefSeq" id="WP_256765394.1">
    <property type="nucleotide sequence ID" value="NZ_JANIGO010000005.1"/>
</dbReference>
<keyword evidence="3" id="KW-1185">Reference proteome</keyword>
<comment type="caution">
    <text evidence="2">The sequence shown here is derived from an EMBL/GenBank/DDBJ whole genome shotgun (WGS) entry which is preliminary data.</text>
</comment>
<proteinExistence type="predicted"/>
<feature type="transmembrane region" description="Helical" evidence="1">
    <location>
        <begin position="12"/>
        <end position="31"/>
    </location>
</feature>
<protein>
    <recommendedName>
        <fullName evidence="4">DUF1145 domain-containing protein</fullName>
    </recommendedName>
</protein>
<dbReference type="Proteomes" id="UP001204142">
    <property type="component" value="Unassembled WGS sequence"/>
</dbReference>
<evidence type="ECO:0000313" key="3">
    <source>
        <dbReference type="Proteomes" id="UP001204142"/>
    </source>
</evidence>
<accession>A0ABT1WJ99</accession>
<keyword evidence="1" id="KW-0472">Membrane</keyword>
<reference evidence="2 3" key="1">
    <citation type="submission" date="2022-07" db="EMBL/GenBank/DDBJ databases">
        <authorList>
            <person name="Xamxidin M."/>
            <person name="Wu M."/>
        </authorList>
    </citation>
    <scope>NUCLEOTIDE SEQUENCE [LARGE SCALE GENOMIC DNA]</scope>
    <source>
        <strain evidence="2 3">NBRC 111650</strain>
    </source>
</reference>
<organism evidence="2 3">
    <name type="scientific">Limnobacter humi</name>
    <dbReference type="NCBI Taxonomy" id="1778671"/>
    <lineage>
        <taxon>Bacteria</taxon>
        <taxon>Pseudomonadati</taxon>
        <taxon>Pseudomonadota</taxon>
        <taxon>Betaproteobacteria</taxon>
        <taxon>Burkholderiales</taxon>
        <taxon>Burkholderiaceae</taxon>
        <taxon>Limnobacter</taxon>
    </lineage>
</organism>
<keyword evidence="1" id="KW-1133">Transmembrane helix</keyword>
<dbReference type="EMBL" id="JANIGO010000005">
    <property type="protein sequence ID" value="MCQ8897590.1"/>
    <property type="molecule type" value="Genomic_DNA"/>
</dbReference>
<keyword evidence="1" id="KW-0812">Transmembrane</keyword>
<evidence type="ECO:0000256" key="1">
    <source>
        <dbReference type="SAM" id="Phobius"/>
    </source>
</evidence>
<name>A0ABT1WJ99_9BURK</name>
<gene>
    <name evidence="2" type="ORF">NQT62_14200</name>
</gene>
<feature type="transmembrane region" description="Helical" evidence="1">
    <location>
        <begin position="37"/>
        <end position="56"/>
    </location>
</feature>
<sequence length="88" mass="9787">MSNPALWRALQGGLIAFWLLAIVAPVLQLNLPWLDTLAILIFVAHVLEIPLAMSRLRHSGVSTARITVQTLVYGFTWWLPVQKGIIKG</sequence>